<dbReference type="InterPro" id="IPR051675">
    <property type="entry name" value="Endo/Exo/Phosphatase_dom_1"/>
</dbReference>
<reference evidence="4 5" key="1">
    <citation type="submission" date="2019-06" db="EMBL/GenBank/DDBJ databases">
        <title>Whole genome shotgun sequence of Streptomyces cacaoi subsp. cacaoi NBRC 12748.</title>
        <authorList>
            <person name="Hosoyama A."/>
            <person name="Uohara A."/>
            <person name="Ohji S."/>
            <person name="Ichikawa N."/>
        </authorList>
    </citation>
    <scope>NUCLEOTIDE SEQUENCE [LARGE SCALE GENOMIC DNA]</scope>
    <source>
        <strain evidence="4 5">NBRC 12748</strain>
    </source>
</reference>
<feature type="compositionally biased region" description="Gly residues" evidence="1">
    <location>
        <begin position="873"/>
        <end position="890"/>
    </location>
</feature>
<feature type="compositionally biased region" description="Gly residues" evidence="1">
    <location>
        <begin position="970"/>
        <end position="979"/>
    </location>
</feature>
<dbReference type="Gene3D" id="1.10.150.280">
    <property type="entry name" value="AF1531-like domain"/>
    <property type="match status" value="1"/>
</dbReference>
<feature type="compositionally biased region" description="Low complexity" evidence="1">
    <location>
        <begin position="121"/>
        <end position="140"/>
    </location>
</feature>
<feature type="compositionally biased region" description="Pro residues" evidence="1">
    <location>
        <begin position="107"/>
        <end position="116"/>
    </location>
</feature>
<feature type="compositionally biased region" description="Gly residues" evidence="1">
    <location>
        <begin position="621"/>
        <end position="632"/>
    </location>
</feature>
<dbReference type="PANTHER" id="PTHR21180">
    <property type="entry name" value="ENDONUCLEASE/EXONUCLEASE/PHOSPHATASE FAMILY DOMAIN-CONTAINING PROTEIN 1"/>
    <property type="match status" value="1"/>
</dbReference>
<dbReference type="SMART" id="SM00278">
    <property type="entry name" value="HhH1"/>
    <property type="match status" value="2"/>
</dbReference>
<dbReference type="NCBIfam" id="TIGR00426">
    <property type="entry name" value="competence protein ComEA helix-hairpin-helix repeat region"/>
    <property type="match status" value="1"/>
</dbReference>
<evidence type="ECO:0000256" key="2">
    <source>
        <dbReference type="SAM" id="Phobius"/>
    </source>
</evidence>
<keyword evidence="5" id="KW-1185">Reference proteome</keyword>
<feature type="domain" description="Helix-hairpin-helix DNA-binding motif class 1" evidence="3">
    <location>
        <begin position="993"/>
        <end position="1012"/>
    </location>
</feature>
<dbReference type="EMBL" id="BJMM01000018">
    <property type="protein sequence ID" value="GEB51179.1"/>
    <property type="molecule type" value="Genomic_DNA"/>
</dbReference>
<feature type="domain" description="Helix-hairpin-helix DNA-binding motif class 1" evidence="3">
    <location>
        <begin position="1023"/>
        <end position="1042"/>
    </location>
</feature>
<evidence type="ECO:0000259" key="3">
    <source>
        <dbReference type="SMART" id="SM00278"/>
    </source>
</evidence>
<feature type="region of interest" description="Disordered" evidence="1">
    <location>
        <begin position="950"/>
        <end position="979"/>
    </location>
</feature>
<dbReference type="AlphaFoldDB" id="A0A4Y3R1N2"/>
<dbReference type="Proteomes" id="UP000319210">
    <property type="component" value="Unassembled WGS sequence"/>
</dbReference>
<dbReference type="InterPro" id="IPR010994">
    <property type="entry name" value="RuvA_2-like"/>
</dbReference>
<feature type="compositionally biased region" description="Basic residues" evidence="1">
    <location>
        <begin position="210"/>
        <end position="220"/>
    </location>
</feature>
<feature type="compositionally biased region" description="Basic and acidic residues" evidence="1">
    <location>
        <begin position="1"/>
        <end position="11"/>
    </location>
</feature>
<feature type="region of interest" description="Disordered" evidence="1">
    <location>
        <begin position="1"/>
        <end position="645"/>
    </location>
</feature>
<dbReference type="InterPro" id="IPR003583">
    <property type="entry name" value="Hlx-hairpin-Hlx_DNA-bd_motif"/>
</dbReference>
<feature type="compositionally biased region" description="Basic and acidic residues" evidence="1">
    <location>
        <begin position="62"/>
        <end position="74"/>
    </location>
</feature>
<feature type="region of interest" description="Disordered" evidence="1">
    <location>
        <begin position="855"/>
        <end position="892"/>
    </location>
</feature>
<dbReference type="InterPro" id="IPR019554">
    <property type="entry name" value="Soluble_ligand-bd"/>
</dbReference>
<feature type="compositionally biased region" description="Basic and acidic residues" evidence="1">
    <location>
        <begin position="491"/>
        <end position="500"/>
    </location>
</feature>
<dbReference type="GO" id="GO:0015628">
    <property type="term" value="P:protein secretion by the type II secretion system"/>
    <property type="evidence" value="ECO:0007669"/>
    <property type="project" value="TreeGrafter"/>
</dbReference>
<dbReference type="Gene3D" id="3.10.560.10">
    <property type="entry name" value="Outer membrane lipoprotein wza domain like"/>
    <property type="match status" value="1"/>
</dbReference>
<feature type="compositionally biased region" description="Polar residues" evidence="1">
    <location>
        <begin position="188"/>
        <end position="198"/>
    </location>
</feature>
<feature type="compositionally biased region" description="Basic and acidic residues" evidence="1">
    <location>
        <begin position="312"/>
        <end position="322"/>
    </location>
</feature>
<accession>A0A4Y3R1N2</accession>
<dbReference type="GO" id="GO:0015627">
    <property type="term" value="C:type II protein secretion system complex"/>
    <property type="evidence" value="ECO:0007669"/>
    <property type="project" value="TreeGrafter"/>
</dbReference>
<evidence type="ECO:0000313" key="5">
    <source>
        <dbReference type="Proteomes" id="UP000319210"/>
    </source>
</evidence>
<evidence type="ECO:0000313" key="4">
    <source>
        <dbReference type="EMBL" id="GEB51179.1"/>
    </source>
</evidence>
<feature type="compositionally biased region" description="Basic and acidic residues" evidence="1">
    <location>
        <begin position="421"/>
        <end position="445"/>
    </location>
</feature>
<proteinExistence type="predicted"/>
<keyword evidence="2" id="KW-0812">Transmembrane</keyword>
<sequence>MYPEPFPDRVRNPQKYAEPGALPFPGAGARAPADAVGSPAAGERPGGEHGFAPGQQHAGPDGPERHEVHEDFGERGGAGSSRGAAAGRTVMASGQAFWPRATVQPPGLRPTEPPGPGFGGVAPAAGEGARPTGAALLTDAGGTGPAGQAGVAGPPRLPNSAVPEGASRGRGEDTTPVAGMPAIGVSLPSPSDGTQDSTAGPDGAVTGARPGRRPHRRRPPGKPPAHPGPGRGAHRAERRRRRMTGRGRHGARPGTEAPAQSRSARAEALLAGPEPRVLPRAEAIAEARAAVRQSKERRAASGQQPSRASSDGSRELPDDRNGRWPGVGPAARIGGAPQRPDGSERTQSVRELAGSGWAPQGQDSAWPERTEAGRTESDWTDPGRAELGRSEPGRTERERAGYEGAGLDDRSSTGRGRARAGHREHSRSGYDRARYGQAEPDREPAQHGSARPQDRAGQGWARPERTEPGRRSTGRGPAWDERPESGATEHGWGRPERTAPVRESAGEGPARPERRVPGRVGRGDGAERERAESGSEVSGPGGLWPERRASGWAGDDGRAERAWAEPGRELTRFGPSRQQHQQPQQRGPAEGNRMRHASAQQGWARYRPMQADPVRHTDGAGRAGAGGRGGVEAGSSGAVARGRVYRRGDGDELTATEVGQGRQKAAGAGAYRDYGEYRGSGEIPGRAEGAKFRTGHANYRAGGIEHRTGDGKYRTDDVEHRTGDVVHPVEGVGGRTEGGAGRAEDAAGWRGDDEQRTGGVEHLAEGVAGRAEGIEGPVEGAERRVVAEGRGREAGRLTLRERVALALGERVPTWLRLRCGVEPRTLLALAVVLLVALGFAVYHFWTGRPESVTAPAAHGPGRDAAPSAPSGSFGPGPGPSGAPGAGGPGGKRLVVDIAGKVREPGVHRLPSGARVADALEAAGGLRPGADPDGLNRARLLVDGEQIVVGEKGKGGGSSAGAASPAPPAGPAGGGSAGAAGAGGMVSLNSATAEQLEKLPGVGPVLAQHIVDYRTEHGGFRSVEQLQEVNGIGDKRFADLKSQVSP</sequence>
<evidence type="ECO:0000256" key="1">
    <source>
        <dbReference type="SAM" id="MobiDB-lite"/>
    </source>
</evidence>
<comment type="caution">
    <text evidence="4">The sequence shown here is derived from an EMBL/GenBank/DDBJ whole genome shotgun (WGS) entry which is preliminary data.</text>
</comment>
<feature type="compositionally biased region" description="Basic and acidic residues" evidence="1">
    <location>
        <begin position="366"/>
        <end position="412"/>
    </location>
</feature>
<dbReference type="Pfam" id="PF10531">
    <property type="entry name" value="SLBB"/>
    <property type="match status" value="1"/>
</dbReference>
<feature type="compositionally biased region" description="Basic and acidic residues" evidence="1">
    <location>
        <begin position="545"/>
        <end position="571"/>
    </location>
</feature>
<keyword evidence="2" id="KW-1133">Transmembrane helix</keyword>
<organism evidence="4 5">
    <name type="scientific">Streptomyces cacaoi</name>
    <dbReference type="NCBI Taxonomy" id="1898"/>
    <lineage>
        <taxon>Bacteria</taxon>
        <taxon>Bacillati</taxon>
        <taxon>Actinomycetota</taxon>
        <taxon>Actinomycetes</taxon>
        <taxon>Kitasatosporales</taxon>
        <taxon>Streptomycetaceae</taxon>
        <taxon>Streptomyces</taxon>
    </lineage>
</organism>
<feature type="region of interest" description="Disordered" evidence="1">
    <location>
        <begin position="726"/>
        <end position="756"/>
    </location>
</feature>
<protein>
    <recommendedName>
        <fullName evidence="3">Helix-hairpin-helix DNA-binding motif class 1 domain-containing protein</fullName>
    </recommendedName>
</protein>
<dbReference type="InterPro" id="IPR004509">
    <property type="entry name" value="Competence_ComEA_HhH"/>
</dbReference>
<feature type="transmembrane region" description="Helical" evidence="2">
    <location>
        <begin position="826"/>
        <end position="845"/>
    </location>
</feature>
<dbReference type="GO" id="GO:0003677">
    <property type="term" value="F:DNA binding"/>
    <property type="evidence" value="ECO:0007669"/>
    <property type="project" value="InterPro"/>
</dbReference>
<name>A0A4Y3R1N2_STRCI</name>
<dbReference type="GO" id="GO:0006281">
    <property type="term" value="P:DNA repair"/>
    <property type="evidence" value="ECO:0007669"/>
    <property type="project" value="InterPro"/>
</dbReference>
<keyword evidence="2" id="KW-0472">Membrane</keyword>
<feature type="compositionally biased region" description="Basic and acidic residues" evidence="1">
    <location>
        <begin position="742"/>
        <end position="756"/>
    </location>
</feature>
<feature type="compositionally biased region" description="Basic residues" evidence="1">
    <location>
        <begin position="232"/>
        <end position="251"/>
    </location>
</feature>
<feature type="compositionally biased region" description="Low complexity" evidence="1">
    <location>
        <begin position="633"/>
        <end position="642"/>
    </location>
</feature>
<feature type="compositionally biased region" description="Basic and acidic residues" evidence="1">
    <location>
        <begin position="510"/>
        <end position="533"/>
    </location>
</feature>
<dbReference type="Pfam" id="PF12836">
    <property type="entry name" value="HHH_3"/>
    <property type="match status" value="1"/>
</dbReference>
<feature type="compositionally biased region" description="Polar residues" evidence="1">
    <location>
        <begin position="301"/>
        <end position="311"/>
    </location>
</feature>
<dbReference type="PANTHER" id="PTHR21180:SF32">
    <property type="entry name" value="ENDONUCLEASE_EXONUCLEASE_PHOSPHATASE FAMILY DOMAIN-CONTAINING PROTEIN 1"/>
    <property type="match status" value="1"/>
</dbReference>
<feature type="compositionally biased region" description="Gly residues" evidence="1">
    <location>
        <begin position="731"/>
        <end position="741"/>
    </location>
</feature>
<dbReference type="SUPFAM" id="SSF47781">
    <property type="entry name" value="RuvA domain 2-like"/>
    <property type="match status" value="1"/>
</dbReference>
<gene>
    <name evidence="4" type="ORF">SCA03_37300</name>
</gene>